<dbReference type="EMBL" id="JANJYI010000002">
    <property type="protein sequence ID" value="KAK2659775.1"/>
    <property type="molecule type" value="Genomic_DNA"/>
</dbReference>
<sequence>MFSLFVGVKDSNAAEILAIHKAMDLCSSVFACMGRNLVIESDSKIVISWINSKGIGNVNHVQLIYDIRDKLQFLSGVVKFRSRASNQFADNLTKLGSSIMGILLSGVISFVSVDCCWSVLGAVLLCFVVSCCVVLLVWFWLF</sequence>
<keyword evidence="1" id="KW-0812">Transmembrane</keyword>
<dbReference type="Gene3D" id="3.30.420.10">
    <property type="entry name" value="Ribonuclease H-like superfamily/Ribonuclease H"/>
    <property type="match status" value="1"/>
</dbReference>
<evidence type="ECO:0000256" key="1">
    <source>
        <dbReference type="SAM" id="Phobius"/>
    </source>
</evidence>
<comment type="caution">
    <text evidence="3">The sequence shown here is derived from an EMBL/GenBank/DDBJ whole genome shotgun (WGS) entry which is preliminary data.</text>
</comment>
<name>A0AAD9XHS9_9ROSI</name>
<dbReference type="SUPFAM" id="SSF53098">
    <property type="entry name" value="Ribonuclease H-like"/>
    <property type="match status" value="1"/>
</dbReference>
<dbReference type="Proteomes" id="UP001280121">
    <property type="component" value="Unassembled WGS sequence"/>
</dbReference>
<dbReference type="InterPro" id="IPR002156">
    <property type="entry name" value="RNaseH_domain"/>
</dbReference>
<evidence type="ECO:0000259" key="2">
    <source>
        <dbReference type="Pfam" id="PF13456"/>
    </source>
</evidence>
<gene>
    <name evidence="3" type="ORF">Ddye_006308</name>
</gene>
<keyword evidence="1" id="KW-0472">Membrane</keyword>
<proteinExistence type="predicted"/>
<reference evidence="3" key="1">
    <citation type="journal article" date="2023" name="Plant J.">
        <title>Genome sequences and population genomics provide insights into the demographic history, inbreeding, and mutation load of two 'living fossil' tree species of Dipteronia.</title>
        <authorList>
            <person name="Feng Y."/>
            <person name="Comes H.P."/>
            <person name="Chen J."/>
            <person name="Zhu S."/>
            <person name="Lu R."/>
            <person name="Zhang X."/>
            <person name="Li P."/>
            <person name="Qiu J."/>
            <person name="Olsen K.M."/>
            <person name="Qiu Y."/>
        </authorList>
    </citation>
    <scope>NUCLEOTIDE SEQUENCE</scope>
    <source>
        <strain evidence="3">KIB01</strain>
    </source>
</reference>
<organism evidence="3 4">
    <name type="scientific">Dipteronia dyeriana</name>
    <dbReference type="NCBI Taxonomy" id="168575"/>
    <lineage>
        <taxon>Eukaryota</taxon>
        <taxon>Viridiplantae</taxon>
        <taxon>Streptophyta</taxon>
        <taxon>Embryophyta</taxon>
        <taxon>Tracheophyta</taxon>
        <taxon>Spermatophyta</taxon>
        <taxon>Magnoliopsida</taxon>
        <taxon>eudicotyledons</taxon>
        <taxon>Gunneridae</taxon>
        <taxon>Pentapetalae</taxon>
        <taxon>rosids</taxon>
        <taxon>malvids</taxon>
        <taxon>Sapindales</taxon>
        <taxon>Sapindaceae</taxon>
        <taxon>Hippocastanoideae</taxon>
        <taxon>Acereae</taxon>
        <taxon>Dipteronia</taxon>
    </lineage>
</organism>
<dbReference type="AlphaFoldDB" id="A0AAD9XHS9"/>
<feature type="domain" description="RNase H type-1" evidence="2">
    <location>
        <begin position="9"/>
        <end position="94"/>
    </location>
</feature>
<dbReference type="GO" id="GO:0003676">
    <property type="term" value="F:nucleic acid binding"/>
    <property type="evidence" value="ECO:0007669"/>
    <property type="project" value="InterPro"/>
</dbReference>
<dbReference type="Pfam" id="PF13456">
    <property type="entry name" value="RVT_3"/>
    <property type="match status" value="1"/>
</dbReference>
<keyword evidence="4" id="KW-1185">Reference proteome</keyword>
<protein>
    <recommendedName>
        <fullName evidence="2">RNase H type-1 domain-containing protein</fullName>
    </recommendedName>
</protein>
<evidence type="ECO:0000313" key="3">
    <source>
        <dbReference type="EMBL" id="KAK2659775.1"/>
    </source>
</evidence>
<dbReference type="InterPro" id="IPR012337">
    <property type="entry name" value="RNaseH-like_sf"/>
</dbReference>
<accession>A0AAD9XHS9</accession>
<dbReference type="CDD" id="cd06222">
    <property type="entry name" value="RNase_H_like"/>
    <property type="match status" value="1"/>
</dbReference>
<evidence type="ECO:0000313" key="4">
    <source>
        <dbReference type="Proteomes" id="UP001280121"/>
    </source>
</evidence>
<feature type="transmembrane region" description="Helical" evidence="1">
    <location>
        <begin position="119"/>
        <end position="141"/>
    </location>
</feature>
<dbReference type="InterPro" id="IPR036397">
    <property type="entry name" value="RNaseH_sf"/>
</dbReference>
<dbReference type="GO" id="GO:0004523">
    <property type="term" value="F:RNA-DNA hybrid ribonuclease activity"/>
    <property type="evidence" value="ECO:0007669"/>
    <property type="project" value="InterPro"/>
</dbReference>
<dbReference type="InterPro" id="IPR044730">
    <property type="entry name" value="RNase_H-like_dom_plant"/>
</dbReference>
<keyword evidence="1" id="KW-1133">Transmembrane helix</keyword>
<feature type="transmembrane region" description="Helical" evidence="1">
    <location>
        <begin position="92"/>
        <end position="113"/>
    </location>
</feature>